<dbReference type="SUPFAM" id="SSF49354">
    <property type="entry name" value="PapD-like"/>
    <property type="match status" value="1"/>
</dbReference>
<feature type="signal peptide" evidence="9">
    <location>
        <begin position="1"/>
        <end position="18"/>
    </location>
</feature>
<keyword evidence="13" id="KW-1185">Reference proteome</keyword>
<keyword evidence="4 9" id="KW-0732">Signal</keyword>
<organism evidence="12 13">
    <name type="scientific">Erwinia tasmaniensis (strain DSM 17950 / CFBP 7177 / CIP 109463 / NCPPB 4357 / Et1/99)</name>
    <dbReference type="NCBI Taxonomy" id="465817"/>
    <lineage>
        <taxon>Bacteria</taxon>
        <taxon>Pseudomonadati</taxon>
        <taxon>Pseudomonadota</taxon>
        <taxon>Gammaproteobacteria</taxon>
        <taxon>Enterobacterales</taxon>
        <taxon>Erwiniaceae</taxon>
        <taxon>Erwinia</taxon>
    </lineage>
</organism>
<dbReference type="PANTHER" id="PTHR30251:SF5">
    <property type="entry name" value="FIMBRIAL CHAPARONE PROTEIN"/>
    <property type="match status" value="1"/>
</dbReference>
<gene>
    <name evidence="12" type="ordered locus">ETA_06560</name>
</gene>
<dbReference type="InterPro" id="IPR013783">
    <property type="entry name" value="Ig-like_fold"/>
</dbReference>
<evidence type="ECO:0000256" key="5">
    <source>
        <dbReference type="ARBA" id="ARBA00022764"/>
    </source>
</evidence>
<dbReference type="Gene3D" id="2.60.40.10">
    <property type="entry name" value="Immunoglobulins"/>
    <property type="match status" value="2"/>
</dbReference>
<name>B2VH38_ERWT9</name>
<dbReference type="InterPro" id="IPR016148">
    <property type="entry name" value="Pili_assmbl_chaperone_C"/>
</dbReference>
<evidence type="ECO:0000256" key="2">
    <source>
        <dbReference type="ARBA" id="ARBA00007399"/>
    </source>
</evidence>
<accession>B2VH38</accession>
<protein>
    <submittedName>
        <fullName evidence="12">Pilus assembly protein, chaperone PapD</fullName>
    </submittedName>
</protein>
<dbReference type="HOGENOM" id="CLU_070768_0_2_6"/>
<evidence type="ECO:0000313" key="12">
    <source>
        <dbReference type="EMBL" id="CAO95702.1"/>
    </source>
</evidence>
<keyword evidence="5" id="KW-0574">Periplasm</keyword>
<dbReference type="InterPro" id="IPR001829">
    <property type="entry name" value="Pili_assmbl_chaperone_bac"/>
</dbReference>
<dbReference type="KEGG" id="eta:ETA_06560"/>
<comment type="similarity">
    <text evidence="2 8">Belongs to the periplasmic pilus chaperone family.</text>
</comment>
<reference evidence="12 13" key="1">
    <citation type="journal article" date="2008" name="Environ. Microbiol.">
        <title>The genome of Erwinia tasmaniensis strain Et1/99, a non-pathogenic bacterium in the genus Erwinia.</title>
        <authorList>
            <person name="Kube M."/>
            <person name="Migdoll A.M."/>
            <person name="Mueller I."/>
            <person name="Kuhl H."/>
            <person name="Beck A."/>
            <person name="Reinhardt R."/>
            <person name="Geider K."/>
        </authorList>
    </citation>
    <scope>NUCLEOTIDE SEQUENCE [LARGE SCALE GENOMIC DNA]</scope>
    <source>
        <strain evidence="13">DSM 17950 / CFBP 7177 / CIP 109463 / NCPPB 4357 / Et1/99</strain>
    </source>
</reference>
<dbReference type="Proteomes" id="UP000001726">
    <property type="component" value="Chromosome"/>
</dbReference>
<dbReference type="Pfam" id="PF00345">
    <property type="entry name" value="PapD_N"/>
    <property type="match status" value="1"/>
</dbReference>
<evidence type="ECO:0000256" key="9">
    <source>
        <dbReference type="SAM" id="SignalP"/>
    </source>
</evidence>
<feature type="domain" description="Pili assembly chaperone N-terminal" evidence="10">
    <location>
        <begin position="19"/>
        <end position="136"/>
    </location>
</feature>
<feature type="domain" description="Pili assembly chaperone C-terminal" evidence="11">
    <location>
        <begin position="158"/>
        <end position="220"/>
    </location>
</feature>
<dbReference type="eggNOG" id="COG3121">
    <property type="taxonomic scope" value="Bacteria"/>
</dbReference>
<evidence type="ECO:0000256" key="7">
    <source>
        <dbReference type="ARBA" id="ARBA00023319"/>
    </source>
</evidence>
<dbReference type="STRING" id="465817.ETA_06560"/>
<dbReference type="PROSITE" id="PS00635">
    <property type="entry name" value="PILI_CHAPERONE"/>
    <property type="match status" value="1"/>
</dbReference>
<dbReference type="OrthoDB" id="9131059at2"/>
<evidence type="ECO:0000256" key="6">
    <source>
        <dbReference type="ARBA" id="ARBA00023186"/>
    </source>
</evidence>
<dbReference type="EMBL" id="CU468135">
    <property type="protein sequence ID" value="CAO95702.1"/>
    <property type="molecule type" value="Genomic_DNA"/>
</dbReference>
<keyword evidence="7" id="KW-0393">Immunoglobulin domain</keyword>
<comment type="subcellular location">
    <subcellularLocation>
        <location evidence="1 8">Periplasm</location>
    </subcellularLocation>
</comment>
<keyword evidence="3" id="KW-1029">Fimbrium biogenesis</keyword>
<evidence type="ECO:0000256" key="8">
    <source>
        <dbReference type="RuleBase" id="RU003918"/>
    </source>
</evidence>
<dbReference type="GO" id="GO:0030288">
    <property type="term" value="C:outer membrane-bounded periplasmic space"/>
    <property type="evidence" value="ECO:0007669"/>
    <property type="project" value="InterPro"/>
</dbReference>
<dbReference type="InterPro" id="IPR008962">
    <property type="entry name" value="PapD-like_sf"/>
</dbReference>
<evidence type="ECO:0000256" key="3">
    <source>
        <dbReference type="ARBA" id="ARBA00022558"/>
    </source>
</evidence>
<evidence type="ECO:0000256" key="4">
    <source>
        <dbReference type="ARBA" id="ARBA00022729"/>
    </source>
</evidence>
<proteinExistence type="inferred from homology"/>
<feature type="chain" id="PRO_5002784188" evidence="9">
    <location>
        <begin position="19"/>
        <end position="227"/>
    </location>
</feature>
<sequence>MKNLLSALLCCISFSAAAGIQVDATRVIYNGSAQSASLNIHNDKADTYMVQTWLDQGDASKTPQDIPLQVIPPVLKLAGNKEAVLRFIYSGKGLPQDRESLFWVNVQEIPPTSNKENVLQIAVRTRIKLFYRPDGLNTSLEKQAAALKWHRQGNQLTVENSGPFNITLGTITLTSSNGKKQTINADMIKPFDRATINLPAGTENGSRLSFSYINDYGGNSEVKDISL</sequence>
<keyword evidence="6 8" id="KW-0143">Chaperone</keyword>
<evidence type="ECO:0000313" key="13">
    <source>
        <dbReference type="Proteomes" id="UP000001726"/>
    </source>
</evidence>
<evidence type="ECO:0000259" key="11">
    <source>
        <dbReference type="Pfam" id="PF02753"/>
    </source>
</evidence>
<dbReference type="FunFam" id="2.60.40.10:FF:000458">
    <property type="entry name" value="Molecular chaperone FimC"/>
    <property type="match status" value="1"/>
</dbReference>
<evidence type="ECO:0000256" key="1">
    <source>
        <dbReference type="ARBA" id="ARBA00004418"/>
    </source>
</evidence>
<dbReference type="Pfam" id="PF02753">
    <property type="entry name" value="PapD_C"/>
    <property type="match status" value="1"/>
</dbReference>
<dbReference type="SUPFAM" id="SSF49584">
    <property type="entry name" value="Periplasmic chaperone C-domain"/>
    <property type="match status" value="1"/>
</dbReference>
<dbReference type="PANTHER" id="PTHR30251">
    <property type="entry name" value="PILUS ASSEMBLY CHAPERONE"/>
    <property type="match status" value="1"/>
</dbReference>
<dbReference type="PRINTS" id="PR00969">
    <property type="entry name" value="CHAPERONPILI"/>
</dbReference>
<evidence type="ECO:0000259" key="10">
    <source>
        <dbReference type="Pfam" id="PF00345"/>
    </source>
</evidence>
<dbReference type="InterPro" id="IPR018046">
    <property type="entry name" value="Pili_assmbl_chaperone_CS"/>
</dbReference>
<dbReference type="RefSeq" id="WP_012440405.1">
    <property type="nucleotide sequence ID" value="NC_010694.1"/>
</dbReference>
<dbReference type="AlphaFoldDB" id="B2VH38"/>
<dbReference type="InterPro" id="IPR050643">
    <property type="entry name" value="Periplasmic_pilus_chap"/>
</dbReference>
<dbReference type="GO" id="GO:0071555">
    <property type="term" value="P:cell wall organization"/>
    <property type="evidence" value="ECO:0007669"/>
    <property type="project" value="InterPro"/>
</dbReference>
<dbReference type="InterPro" id="IPR036316">
    <property type="entry name" value="Pili_assmbl_chap_C_dom_sf"/>
</dbReference>
<dbReference type="InterPro" id="IPR016147">
    <property type="entry name" value="Pili_assmbl_chaperone_N"/>
</dbReference>